<evidence type="ECO:0000313" key="4">
    <source>
        <dbReference type="Proteomes" id="UP000633509"/>
    </source>
</evidence>
<evidence type="ECO:0000256" key="1">
    <source>
        <dbReference type="SAM" id="SignalP"/>
    </source>
</evidence>
<feature type="domain" description="CBM6" evidence="2">
    <location>
        <begin position="273"/>
        <end position="395"/>
    </location>
</feature>
<keyword evidence="1" id="KW-0732">Signal</keyword>
<protein>
    <recommendedName>
        <fullName evidence="2">CBM6 domain-containing protein</fullName>
    </recommendedName>
</protein>
<proteinExistence type="predicted"/>
<dbReference type="Gene3D" id="2.60.120.260">
    <property type="entry name" value="Galactose-binding domain-like"/>
    <property type="match status" value="1"/>
</dbReference>
<gene>
    <name evidence="3" type="ORF">H4W80_011873</name>
</gene>
<feature type="chain" id="PRO_5046935068" description="CBM6 domain-containing protein" evidence="1">
    <location>
        <begin position="24"/>
        <end position="395"/>
    </location>
</feature>
<sequence>MRRHLVGALAAMALLLQTAPAHAVGAPRWETRWNPSPWRDGVNAFEALEDDRRGSHPEGLPHVRAEKGVWRFDAHLEDRDGSDRMRNEVRGMRAAGGTPLEIRKDETWRITYQMYIPDTLDATTNFTHIWQLKNSDVGTPIAQISLPVVNGVQKIAARYWTLEDNKSHDFATADLEPIQNKWVTTTIEFKSGDAGYMRWALRDGSRTIVDQKVDDIDLWWTQEQYNRPKWGIYRSIKSAGLQETYLLVKDLKAEQLGPATPPVKLPPPDRGPGTYEAERAGNVFEGAAEPAYCAVCSGGRKVILIGGNVYDYAVVRGVLSETTGTRQLTVHALVDGSQSFSVSVNGGDAIQVPMTGTKDTVTTATVPVDLVAGVNTIRFFGLTARGPELDKIVIR</sequence>
<dbReference type="InterPro" id="IPR008979">
    <property type="entry name" value="Galactose-bd-like_sf"/>
</dbReference>
<accession>A0ABR9MKY8</accession>
<dbReference type="InterPro" id="IPR005084">
    <property type="entry name" value="CBM6"/>
</dbReference>
<dbReference type="RefSeq" id="WP_192792940.1">
    <property type="nucleotide sequence ID" value="NZ_JADBEK010000001.1"/>
</dbReference>
<name>A0ABR9MKY8_9ACTN</name>
<organism evidence="3 4">
    <name type="scientific">Nonomuraea angiospora</name>
    <dbReference type="NCBI Taxonomy" id="46172"/>
    <lineage>
        <taxon>Bacteria</taxon>
        <taxon>Bacillati</taxon>
        <taxon>Actinomycetota</taxon>
        <taxon>Actinomycetes</taxon>
        <taxon>Streptosporangiales</taxon>
        <taxon>Streptosporangiaceae</taxon>
        <taxon>Nonomuraea</taxon>
    </lineage>
</organism>
<evidence type="ECO:0000259" key="2">
    <source>
        <dbReference type="PROSITE" id="PS51175"/>
    </source>
</evidence>
<comment type="caution">
    <text evidence="3">The sequence shown here is derived from an EMBL/GenBank/DDBJ whole genome shotgun (WGS) entry which is preliminary data.</text>
</comment>
<dbReference type="SUPFAM" id="SSF49785">
    <property type="entry name" value="Galactose-binding domain-like"/>
    <property type="match status" value="1"/>
</dbReference>
<keyword evidence="4" id="KW-1185">Reference proteome</keyword>
<dbReference type="CDD" id="cd04081">
    <property type="entry name" value="CBM35_galactosidase-like"/>
    <property type="match status" value="1"/>
</dbReference>
<evidence type="ECO:0000313" key="3">
    <source>
        <dbReference type="EMBL" id="MBE1593615.1"/>
    </source>
</evidence>
<reference evidence="3 4" key="1">
    <citation type="submission" date="2020-10" db="EMBL/GenBank/DDBJ databases">
        <title>Sequencing the genomes of 1000 actinobacteria strains.</title>
        <authorList>
            <person name="Klenk H.-P."/>
        </authorList>
    </citation>
    <scope>NUCLEOTIDE SEQUENCE [LARGE SCALE GENOMIC DNA]</scope>
    <source>
        <strain evidence="3 4">DSM 43173</strain>
    </source>
</reference>
<feature type="signal peptide" evidence="1">
    <location>
        <begin position="1"/>
        <end position="23"/>
    </location>
</feature>
<dbReference type="Proteomes" id="UP000633509">
    <property type="component" value="Unassembled WGS sequence"/>
</dbReference>
<dbReference type="PROSITE" id="PS51175">
    <property type="entry name" value="CBM6"/>
    <property type="match status" value="1"/>
</dbReference>
<dbReference type="EMBL" id="JADBEK010000001">
    <property type="protein sequence ID" value="MBE1593615.1"/>
    <property type="molecule type" value="Genomic_DNA"/>
</dbReference>
<dbReference type="Gene3D" id="2.60.120.200">
    <property type="match status" value="1"/>
</dbReference>